<keyword evidence="1 10" id="KW-1003">Cell membrane</keyword>
<keyword evidence="8 10" id="KW-0594">Phospholipid biosynthesis</keyword>
<comment type="function">
    <text evidence="10">Catalyzes the transfer of an acyl group from acyl-phosphate (acyl-PO(4)) to glycerol-3-phosphate (G3P) to form lysophosphatidic acid (LPA). This enzyme utilizes acyl-phosphate as fatty acyl donor, but not acyl-CoA or acyl-ACP.</text>
</comment>
<comment type="similarity">
    <text evidence="10">Belongs to the PlsY family.</text>
</comment>
<evidence type="ECO:0000256" key="7">
    <source>
        <dbReference type="ARBA" id="ARBA00023136"/>
    </source>
</evidence>
<dbReference type="OrthoDB" id="9777124at2"/>
<gene>
    <name evidence="11" type="primary">plsY_2</name>
    <name evidence="10" type="synonym">plsY</name>
    <name evidence="11" type="ORF">BN1080_00765</name>
</gene>
<evidence type="ECO:0000256" key="4">
    <source>
        <dbReference type="ARBA" id="ARBA00022692"/>
    </source>
</evidence>
<dbReference type="GO" id="GO:0008654">
    <property type="term" value="P:phospholipid biosynthetic process"/>
    <property type="evidence" value="ECO:0007669"/>
    <property type="project" value="UniProtKB-UniRule"/>
</dbReference>
<dbReference type="AlphaFoldDB" id="A0A098EKW1"/>
<feature type="transmembrane region" description="Helical" evidence="10">
    <location>
        <begin position="107"/>
        <end position="132"/>
    </location>
</feature>
<comment type="pathway">
    <text evidence="10">Lipid metabolism; phospholipid metabolism.</text>
</comment>
<feature type="transmembrane region" description="Helical" evidence="10">
    <location>
        <begin position="144"/>
        <end position="170"/>
    </location>
</feature>
<sequence length="188" mass="20814">MILYWITAYLIGNFLTAWWIGKWKGVDLRQQRSGNLGARNAGAVIGKTAFFLTFLGDALKAAAVIWLGRYVEYDEWAVAVGGLLVICGHLFPFWLKGKGGKGIASFIGATLYLTPELFAAMFIVFFIFLPFVKSATLTMLFAMAAYLIGIFLSGEIPSCWPMAAAMLLILAKHRNDIAESFHQRFSKA</sequence>
<keyword evidence="7 10" id="KW-0472">Membrane</keyword>
<dbReference type="HAMAP" id="MF_01043">
    <property type="entry name" value="PlsY"/>
    <property type="match status" value="1"/>
</dbReference>
<feature type="transmembrane region" description="Helical" evidence="10">
    <location>
        <begin position="76"/>
        <end position="95"/>
    </location>
</feature>
<evidence type="ECO:0000256" key="8">
    <source>
        <dbReference type="ARBA" id="ARBA00023209"/>
    </source>
</evidence>
<organism evidence="11 12">
    <name type="scientific">Planococcus massiliensis</name>
    <dbReference type="NCBI Taxonomy" id="1499687"/>
    <lineage>
        <taxon>Bacteria</taxon>
        <taxon>Bacillati</taxon>
        <taxon>Bacillota</taxon>
        <taxon>Bacilli</taxon>
        <taxon>Bacillales</taxon>
        <taxon>Caryophanaceae</taxon>
        <taxon>Planococcus</taxon>
    </lineage>
</organism>
<reference evidence="11 12" key="1">
    <citation type="submission" date="2014-09" db="EMBL/GenBank/DDBJ databases">
        <authorList>
            <person name="Urmite Genomes Urmite Genomes"/>
        </authorList>
    </citation>
    <scope>NUCLEOTIDE SEQUENCE [LARGE SCALE GENOMIC DNA]</scope>
    <source>
        <strain evidence="11 12">ES2</strain>
    </source>
</reference>
<dbReference type="Proteomes" id="UP000043699">
    <property type="component" value="Unassembled WGS sequence"/>
</dbReference>
<evidence type="ECO:0000313" key="12">
    <source>
        <dbReference type="Proteomes" id="UP000043699"/>
    </source>
</evidence>
<evidence type="ECO:0000256" key="9">
    <source>
        <dbReference type="ARBA" id="ARBA00023264"/>
    </source>
</evidence>
<evidence type="ECO:0000256" key="1">
    <source>
        <dbReference type="ARBA" id="ARBA00022475"/>
    </source>
</evidence>
<protein>
    <recommendedName>
        <fullName evidence="10">Glycerol-3-phosphate acyltransferase</fullName>
    </recommendedName>
    <alternativeName>
        <fullName evidence="10">Acyl-PO4 G3P acyltransferase</fullName>
    </alternativeName>
    <alternativeName>
        <fullName evidence="10">Acyl-phosphate--glycerol-3-phosphate acyltransferase</fullName>
    </alternativeName>
    <alternativeName>
        <fullName evidence="10">G3P acyltransferase</fullName>
        <shortName evidence="10">GPAT</shortName>
        <ecNumber evidence="10">2.3.1.275</ecNumber>
    </alternativeName>
    <alternativeName>
        <fullName evidence="10">Lysophosphatidic acid synthase</fullName>
        <shortName evidence="10">LPA synthase</shortName>
    </alternativeName>
</protein>
<dbReference type="STRING" id="1499687.BN1080_00765"/>
<keyword evidence="5 10" id="KW-1133">Transmembrane helix</keyword>
<dbReference type="PANTHER" id="PTHR30309:SF0">
    <property type="entry name" value="GLYCEROL-3-PHOSPHATE ACYLTRANSFERASE-RELATED"/>
    <property type="match status" value="1"/>
</dbReference>
<dbReference type="PANTHER" id="PTHR30309">
    <property type="entry name" value="INNER MEMBRANE PROTEIN YGIH"/>
    <property type="match status" value="1"/>
</dbReference>
<evidence type="ECO:0000256" key="10">
    <source>
        <dbReference type="HAMAP-Rule" id="MF_01043"/>
    </source>
</evidence>
<dbReference type="RefSeq" id="WP_052650601.1">
    <property type="nucleotide sequence ID" value="NZ_CCXS01000001.1"/>
</dbReference>
<dbReference type="GO" id="GO:0005886">
    <property type="term" value="C:plasma membrane"/>
    <property type="evidence" value="ECO:0007669"/>
    <property type="project" value="UniProtKB-SubCell"/>
</dbReference>
<keyword evidence="4 10" id="KW-0812">Transmembrane</keyword>
<dbReference type="EMBL" id="CCXS01000001">
    <property type="protein sequence ID" value="CEG21846.1"/>
    <property type="molecule type" value="Genomic_DNA"/>
</dbReference>
<dbReference type="EC" id="2.3.1.275" evidence="10"/>
<keyword evidence="3 10" id="KW-0808">Transferase</keyword>
<dbReference type="InterPro" id="IPR003811">
    <property type="entry name" value="G3P_acylTferase_PlsY"/>
</dbReference>
<evidence type="ECO:0000256" key="2">
    <source>
        <dbReference type="ARBA" id="ARBA00022516"/>
    </source>
</evidence>
<feature type="transmembrane region" description="Helical" evidence="10">
    <location>
        <begin position="44"/>
        <end position="70"/>
    </location>
</feature>
<comment type="catalytic activity">
    <reaction evidence="10">
        <text>an acyl phosphate + sn-glycerol 3-phosphate = a 1-acyl-sn-glycero-3-phosphate + phosphate</text>
        <dbReference type="Rhea" id="RHEA:34075"/>
        <dbReference type="ChEBI" id="CHEBI:43474"/>
        <dbReference type="ChEBI" id="CHEBI:57597"/>
        <dbReference type="ChEBI" id="CHEBI:57970"/>
        <dbReference type="ChEBI" id="CHEBI:59918"/>
        <dbReference type="EC" id="2.3.1.275"/>
    </reaction>
</comment>
<accession>A0A098EKW1</accession>
<evidence type="ECO:0000313" key="11">
    <source>
        <dbReference type="EMBL" id="CEG21846.1"/>
    </source>
</evidence>
<keyword evidence="9 10" id="KW-1208">Phospholipid metabolism</keyword>
<comment type="subunit">
    <text evidence="10">Probably interacts with PlsX.</text>
</comment>
<dbReference type="Pfam" id="PF02660">
    <property type="entry name" value="G3P_acyltransf"/>
    <property type="match status" value="1"/>
</dbReference>
<name>A0A098EKW1_9BACL</name>
<keyword evidence="6 10" id="KW-0443">Lipid metabolism</keyword>
<dbReference type="UniPathway" id="UPA00085"/>
<evidence type="ECO:0000256" key="5">
    <source>
        <dbReference type="ARBA" id="ARBA00022989"/>
    </source>
</evidence>
<proteinExistence type="inferred from homology"/>
<feature type="transmembrane region" description="Helical" evidence="10">
    <location>
        <begin position="6"/>
        <end position="23"/>
    </location>
</feature>
<keyword evidence="11" id="KW-0012">Acyltransferase</keyword>
<keyword evidence="12" id="KW-1185">Reference proteome</keyword>
<keyword evidence="2 10" id="KW-0444">Lipid biosynthesis</keyword>
<comment type="subcellular location">
    <subcellularLocation>
        <location evidence="10">Cell membrane</location>
        <topology evidence="10">Multi-pass membrane protein</topology>
    </subcellularLocation>
</comment>
<evidence type="ECO:0000256" key="3">
    <source>
        <dbReference type="ARBA" id="ARBA00022679"/>
    </source>
</evidence>
<dbReference type="SMART" id="SM01207">
    <property type="entry name" value="G3P_acyltransf"/>
    <property type="match status" value="1"/>
</dbReference>
<dbReference type="GO" id="GO:0043772">
    <property type="term" value="F:acyl-phosphate glycerol-3-phosphate acyltransferase activity"/>
    <property type="evidence" value="ECO:0007669"/>
    <property type="project" value="UniProtKB-UniRule"/>
</dbReference>
<evidence type="ECO:0000256" key="6">
    <source>
        <dbReference type="ARBA" id="ARBA00023098"/>
    </source>
</evidence>